<dbReference type="Gene3D" id="1.10.10.10">
    <property type="entry name" value="Winged helix-like DNA-binding domain superfamily/Winged helix DNA-binding domain"/>
    <property type="match status" value="1"/>
</dbReference>
<dbReference type="GO" id="GO:0006950">
    <property type="term" value="P:response to stress"/>
    <property type="evidence" value="ECO:0007669"/>
    <property type="project" value="TreeGrafter"/>
</dbReference>
<proteinExistence type="predicted"/>
<dbReference type="InterPro" id="IPR036390">
    <property type="entry name" value="WH_DNA-bd_sf"/>
</dbReference>
<evidence type="ECO:0000256" key="2">
    <source>
        <dbReference type="ARBA" id="ARBA00023125"/>
    </source>
</evidence>
<dbReference type="InterPro" id="IPR036388">
    <property type="entry name" value="WH-like_DNA-bd_sf"/>
</dbReference>
<protein>
    <submittedName>
        <fullName evidence="5">Transcriptional regulator, MarR family</fullName>
    </submittedName>
</protein>
<keyword evidence="2" id="KW-0238">DNA-binding</keyword>
<evidence type="ECO:0000313" key="6">
    <source>
        <dbReference type="Proteomes" id="UP000004185"/>
    </source>
</evidence>
<dbReference type="GO" id="GO:0003677">
    <property type="term" value="F:DNA binding"/>
    <property type="evidence" value="ECO:0007669"/>
    <property type="project" value="UniProtKB-KW"/>
</dbReference>
<evidence type="ECO:0000259" key="4">
    <source>
        <dbReference type="PROSITE" id="PS50995"/>
    </source>
</evidence>
<dbReference type="AlphaFoldDB" id="F0FFT6"/>
<dbReference type="EMBL" id="AEWY01000007">
    <property type="protein sequence ID" value="EGC22351.1"/>
    <property type="molecule type" value="Genomic_DNA"/>
</dbReference>
<evidence type="ECO:0000256" key="3">
    <source>
        <dbReference type="ARBA" id="ARBA00023163"/>
    </source>
</evidence>
<dbReference type="SUPFAM" id="SSF46785">
    <property type="entry name" value="Winged helix' DNA-binding domain"/>
    <property type="match status" value="1"/>
</dbReference>
<gene>
    <name evidence="5" type="ORF">HMPREF9388_1568</name>
</gene>
<feature type="domain" description="HTH marR-type" evidence="4">
    <location>
        <begin position="31"/>
        <end position="166"/>
    </location>
</feature>
<dbReference type="InterPro" id="IPR000835">
    <property type="entry name" value="HTH_MarR-typ"/>
</dbReference>
<dbReference type="PANTHER" id="PTHR33164">
    <property type="entry name" value="TRANSCRIPTIONAL REGULATOR, MARR FAMILY"/>
    <property type="match status" value="1"/>
</dbReference>
<keyword evidence="3" id="KW-0804">Transcription</keyword>
<keyword evidence="1" id="KW-0805">Transcription regulation</keyword>
<dbReference type="HOGENOM" id="CLU_083287_23_2_9"/>
<accession>F0FFT6</accession>
<dbReference type="PANTHER" id="PTHR33164:SF64">
    <property type="entry name" value="TRANSCRIPTIONAL REGULATOR SLYA"/>
    <property type="match status" value="1"/>
</dbReference>
<dbReference type="Pfam" id="PF01047">
    <property type="entry name" value="MarR"/>
    <property type="match status" value="1"/>
</dbReference>
<dbReference type="SMART" id="SM00347">
    <property type="entry name" value="HTH_MARR"/>
    <property type="match status" value="1"/>
</dbReference>
<dbReference type="PROSITE" id="PS50995">
    <property type="entry name" value="HTH_MARR_2"/>
    <property type="match status" value="1"/>
</dbReference>
<sequence>MSEYNKCTYKNLEGKLMEKSQFNSIYKDEYKKSTGLLFIRAYHKWHGLIKNKLRTIDLTHPQFVVLTTLAALLRQQEWVSQTHIARFSDMDVMTVSQIIRLLVKKGLIMREVHPKDSRANIILLTDTGLQKVNQALPLAEGIDQAFFGKLENNTEILNQLLMELEAEND</sequence>
<dbReference type="PATRIC" id="fig|888815.3.peg.1540"/>
<reference evidence="5 6" key="1">
    <citation type="submission" date="2011-01" db="EMBL/GenBank/DDBJ databases">
        <authorList>
            <person name="Muzny D."/>
            <person name="Qin X."/>
            <person name="Deng J."/>
            <person name="Jiang H."/>
            <person name="Liu Y."/>
            <person name="Qu J."/>
            <person name="Song X.-Z."/>
            <person name="Zhang L."/>
            <person name="Thornton R."/>
            <person name="Coyle M."/>
            <person name="Francisco L."/>
            <person name="Jackson L."/>
            <person name="Javaid M."/>
            <person name="Korchina V."/>
            <person name="Kovar C."/>
            <person name="Mata R."/>
            <person name="Mathew T."/>
            <person name="Ngo R."/>
            <person name="Nguyen L."/>
            <person name="Nguyen N."/>
            <person name="Okwuonu G."/>
            <person name="Ongeri F."/>
            <person name="Pham C."/>
            <person name="Simmons D."/>
            <person name="Wilczek-Boney K."/>
            <person name="Hale W."/>
            <person name="Jakkamsetti A."/>
            <person name="Pham P."/>
            <person name="Ruth R."/>
            <person name="San Lucas F."/>
            <person name="Warren J."/>
            <person name="Zhang J."/>
            <person name="Zhao Z."/>
            <person name="Zhou C."/>
            <person name="Zhu D."/>
            <person name="Lee S."/>
            <person name="Bess C."/>
            <person name="Blankenburg K."/>
            <person name="Forbes L."/>
            <person name="Fu Q."/>
            <person name="Gubbala S."/>
            <person name="Hirani K."/>
            <person name="Jayaseelan J.C."/>
            <person name="Lara F."/>
            <person name="Munidasa M."/>
            <person name="Palculict T."/>
            <person name="Patil S."/>
            <person name="Pu L.-L."/>
            <person name="Saada N."/>
            <person name="Tang L."/>
            <person name="Weissenberger G."/>
            <person name="Zhu Y."/>
            <person name="Hemphill L."/>
            <person name="Shang Y."/>
            <person name="Youmans B."/>
            <person name="Ayvaz T."/>
            <person name="Ross M."/>
            <person name="Santibanez J."/>
            <person name="Aqrawi P."/>
            <person name="Gross S."/>
            <person name="Joshi V."/>
            <person name="Fowler G."/>
            <person name="Nazareth L."/>
            <person name="Reid J."/>
            <person name="Worley K."/>
            <person name="Petrosino J."/>
            <person name="Highlander S."/>
            <person name="Gibbs R."/>
        </authorList>
    </citation>
    <scope>NUCLEOTIDE SEQUENCE [LARGE SCALE GENOMIC DNA]</scope>
    <source>
        <strain evidence="5 6">SK353</strain>
    </source>
</reference>
<organism evidence="5 6">
    <name type="scientific">Streptococcus sanguinis SK353</name>
    <dbReference type="NCBI Taxonomy" id="888815"/>
    <lineage>
        <taxon>Bacteria</taxon>
        <taxon>Bacillati</taxon>
        <taxon>Bacillota</taxon>
        <taxon>Bacilli</taxon>
        <taxon>Lactobacillales</taxon>
        <taxon>Streptococcaceae</taxon>
        <taxon>Streptococcus</taxon>
    </lineage>
</organism>
<dbReference type="InterPro" id="IPR039422">
    <property type="entry name" value="MarR/SlyA-like"/>
</dbReference>
<name>F0FFT6_STRSA</name>
<evidence type="ECO:0000313" key="5">
    <source>
        <dbReference type="EMBL" id="EGC22351.1"/>
    </source>
</evidence>
<dbReference type="Proteomes" id="UP000004185">
    <property type="component" value="Unassembled WGS sequence"/>
</dbReference>
<comment type="caution">
    <text evidence="5">The sequence shown here is derived from an EMBL/GenBank/DDBJ whole genome shotgun (WGS) entry which is preliminary data.</text>
</comment>
<dbReference type="GO" id="GO:0003700">
    <property type="term" value="F:DNA-binding transcription factor activity"/>
    <property type="evidence" value="ECO:0007669"/>
    <property type="project" value="InterPro"/>
</dbReference>
<evidence type="ECO:0000256" key="1">
    <source>
        <dbReference type="ARBA" id="ARBA00023015"/>
    </source>
</evidence>